<evidence type="ECO:0008006" key="5">
    <source>
        <dbReference type="Google" id="ProtNLM"/>
    </source>
</evidence>
<organism evidence="3 4">
    <name type="scientific">Eremothecium cymbalariae (strain CBS 270.75 / DBVPG 7215 / KCTC 17166 / NRRL Y-17582)</name>
    <name type="common">Yeast</name>
    <dbReference type="NCBI Taxonomy" id="931890"/>
    <lineage>
        <taxon>Eukaryota</taxon>
        <taxon>Fungi</taxon>
        <taxon>Dikarya</taxon>
        <taxon>Ascomycota</taxon>
        <taxon>Saccharomycotina</taxon>
        <taxon>Saccharomycetes</taxon>
        <taxon>Saccharomycetales</taxon>
        <taxon>Saccharomycetaceae</taxon>
        <taxon>Eremothecium</taxon>
    </lineage>
</organism>
<dbReference type="FunCoup" id="G8JVL7">
    <property type="interactions" value="560"/>
</dbReference>
<dbReference type="OMA" id="MFKDVEP"/>
<dbReference type="EMBL" id="CP002503">
    <property type="protein sequence ID" value="AET40882.1"/>
    <property type="molecule type" value="Genomic_DNA"/>
</dbReference>
<evidence type="ECO:0000256" key="2">
    <source>
        <dbReference type="SAM" id="Phobius"/>
    </source>
</evidence>
<dbReference type="InParanoid" id="G8JVL7"/>
<dbReference type="HOGENOM" id="CLU_010194_5_1_1"/>
<dbReference type="STRING" id="931890.G8JVL7"/>
<dbReference type="Gene3D" id="3.40.50.720">
    <property type="entry name" value="NAD(P)-binding Rossmann-like Domain"/>
    <property type="match status" value="1"/>
</dbReference>
<dbReference type="PANTHER" id="PTHR24322:SF743">
    <property type="entry name" value="AER111WP"/>
    <property type="match status" value="1"/>
</dbReference>
<accession>G8JVL7</accession>
<name>G8JVL7_ERECY</name>
<gene>
    <name evidence="3" type="ordered locus">Ecym_7025</name>
</gene>
<dbReference type="KEGG" id="erc:Ecym_7025"/>
<evidence type="ECO:0000313" key="3">
    <source>
        <dbReference type="EMBL" id="AET40882.1"/>
    </source>
</evidence>
<evidence type="ECO:0000313" key="4">
    <source>
        <dbReference type="Proteomes" id="UP000006790"/>
    </source>
</evidence>
<evidence type="ECO:0000256" key="1">
    <source>
        <dbReference type="ARBA" id="ARBA00022857"/>
    </source>
</evidence>
<dbReference type="eggNOG" id="KOG1201">
    <property type="taxonomic scope" value="Eukaryota"/>
</dbReference>
<dbReference type="OrthoDB" id="5840532at2759"/>
<protein>
    <recommendedName>
        <fullName evidence="5">NAD(P)-binding protein</fullName>
    </recommendedName>
</protein>
<dbReference type="GeneID" id="11469286"/>
<sequence length="326" mass="36799">MNVDSIINWVLVPLLRFPLVFFAFISHLYSLNYPKVYVALLIYTVIVNSVIKINEISKLRGPWMPLEDFPDAKCVLTGGAQGLGYDIVQTLLERFPKMEVIVIDIVDPKINNERVHYHYADLSQAKDVDIAVDTISDKYGDVDLLINCAGMRSKYEGFLSTNIHDITKVFQVNVFAPVRFIQRLAPKESKRQFYAVTIGSALGIVAPARISTYASTKSALIAFHDSWSYELTNKGINNIRTLLVLPGQMNTKMFNGFQPPKQFFAPVVESERLAKDIAAYCNIGMRGQLCTPLYVNFMHILAGMPQIIMELVRSFSEMDACLPDER</sequence>
<dbReference type="PRINTS" id="PR00081">
    <property type="entry name" value="GDHRDH"/>
</dbReference>
<dbReference type="Proteomes" id="UP000006790">
    <property type="component" value="Chromosome 7"/>
</dbReference>
<dbReference type="InterPro" id="IPR036291">
    <property type="entry name" value="NAD(P)-bd_dom_sf"/>
</dbReference>
<dbReference type="InterPro" id="IPR020904">
    <property type="entry name" value="Sc_DH/Rdtase_CS"/>
</dbReference>
<dbReference type="RefSeq" id="XP_003647699.1">
    <property type="nucleotide sequence ID" value="XM_003647651.1"/>
</dbReference>
<keyword evidence="2" id="KW-0812">Transmembrane</keyword>
<keyword evidence="2" id="KW-0472">Membrane</keyword>
<dbReference type="PANTHER" id="PTHR24322">
    <property type="entry name" value="PKSB"/>
    <property type="match status" value="1"/>
</dbReference>
<keyword evidence="2" id="KW-1133">Transmembrane helix</keyword>
<keyword evidence="1" id="KW-0521">NADP</keyword>
<reference evidence="4" key="1">
    <citation type="journal article" date="2012" name="G3 (Bethesda)">
        <title>Pichia sorbitophila, an interspecies yeast hybrid reveals early steps of genome resolution following polyploidization.</title>
        <authorList>
            <person name="Leh Louis V."/>
            <person name="Despons L."/>
            <person name="Friedrich A."/>
            <person name="Martin T."/>
            <person name="Durrens P."/>
            <person name="Casaregola S."/>
            <person name="Neuveglise C."/>
            <person name="Fairhead C."/>
            <person name="Marck C."/>
            <person name="Cruz J.A."/>
            <person name="Straub M.L."/>
            <person name="Kugler V."/>
            <person name="Sacerdot C."/>
            <person name="Uzunov Z."/>
            <person name="Thierry A."/>
            <person name="Weiss S."/>
            <person name="Bleykasten C."/>
            <person name="De Montigny J."/>
            <person name="Jacques N."/>
            <person name="Jung P."/>
            <person name="Lemaire M."/>
            <person name="Mallet S."/>
            <person name="Morel G."/>
            <person name="Richard G.F."/>
            <person name="Sarkar A."/>
            <person name="Savel G."/>
            <person name="Schacherer J."/>
            <person name="Seret M.L."/>
            <person name="Talla E."/>
            <person name="Samson G."/>
            <person name="Jubin C."/>
            <person name="Poulain J."/>
            <person name="Vacherie B."/>
            <person name="Barbe V."/>
            <person name="Pelletier E."/>
            <person name="Sherman D.J."/>
            <person name="Westhof E."/>
            <person name="Weissenbach J."/>
            <person name="Baret P.V."/>
            <person name="Wincker P."/>
            <person name="Gaillardin C."/>
            <person name="Dujon B."/>
            <person name="Souciet J.L."/>
        </authorList>
    </citation>
    <scope>NUCLEOTIDE SEQUENCE [LARGE SCALE GENOMIC DNA]</scope>
    <source>
        <strain evidence="4">CBS 270.75 / DBVPG 7215 / KCTC 17166 / NRRL Y-17582</strain>
    </source>
</reference>
<dbReference type="PROSITE" id="PS00061">
    <property type="entry name" value="ADH_SHORT"/>
    <property type="match status" value="1"/>
</dbReference>
<dbReference type="SUPFAM" id="SSF51735">
    <property type="entry name" value="NAD(P)-binding Rossmann-fold domains"/>
    <property type="match status" value="1"/>
</dbReference>
<dbReference type="AlphaFoldDB" id="G8JVL7"/>
<dbReference type="InterPro" id="IPR002347">
    <property type="entry name" value="SDR_fam"/>
</dbReference>
<dbReference type="GO" id="GO:0016616">
    <property type="term" value="F:oxidoreductase activity, acting on the CH-OH group of donors, NAD or NADP as acceptor"/>
    <property type="evidence" value="ECO:0007669"/>
    <property type="project" value="TreeGrafter"/>
</dbReference>
<dbReference type="Pfam" id="PF00106">
    <property type="entry name" value="adh_short"/>
    <property type="match status" value="1"/>
</dbReference>
<keyword evidence="4" id="KW-1185">Reference proteome</keyword>
<feature type="transmembrane region" description="Helical" evidence="2">
    <location>
        <begin position="7"/>
        <end position="30"/>
    </location>
</feature>
<proteinExistence type="predicted"/>